<reference evidence="2 3" key="1">
    <citation type="journal article" date="2016" name="Nat. Commun.">
        <title>Thousands of microbial genomes shed light on interconnected biogeochemical processes in an aquifer system.</title>
        <authorList>
            <person name="Anantharaman K."/>
            <person name="Brown C.T."/>
            <person name="Hug L.A."/>
            <person name="Sharon I."/>
            <person name="Castelle C.J."/>
            <person name="Probst A.J."/>
            <person name="Thomas B.C."/>
            <person name="Singh A."/>
            <person name="Wilkins M.J."/>
            <person name="Karaoz U."/>
            <person name="Brodie E.L."/>
            <person name="Williams K.H."/>
            <person name="Hubbard S.S."/>
            <person name="Banfield J.F."/>
        </authorList>
    </citation>
    <scope>NUCLEOTIDE SEQUENCE [LARGE SCALE GENOMIC DNA]</scope>
</reference>
<sequence length="140" mass="15873">MDKLKIVLDTNIIISATLTEGVSFEILKLWRKKIFSVITTEEILAEYCSILSRENFCLPIAIIKTIIDEFKNNSLVITSKSQLNLIKNDPSDNKFIETAVDSKANFIVSGDNHLLALKKYKDIIILSPRNFLDVLESENP</sequence>
<evidence type="ECO:0000313" key="2">
    <source>
        <dbReference type="EMBL" id="OGC16359.1"/>
    </source>
</evidence>
<feature type="domain" description="PIN" evidence="1">
    <location>
        <begin position="4"/>
        <end position="116"/>
    </location>
</feature>
<dbReference type="AlphaFoldDB" id="A0A1F4S7G4"/>
<evidence type="ECO:0000259" key="1">
    <source>
        <dbReference type="SMART" id="SM00670"/>
    </source>
</evidence>
<dbReference type="Pfam" id="PF13470">
    <property type="entry name" value="PIN_3"/>
    <property type="match status" value="1"/>
</dbReference>
<dbReference type="InterPro" id="IPR002716">
    <property type="entry name" value="PIN_dom"/>
</dbReference>
<proteinExistence type="predicted"/>
<dbReference type="SUPFAM" id="SSF88723">
    <property type="entry name" value="PIN domain-like"/>
    <property type="match status" value="1"/>
</dbReference>
<dbReference type="InterPro" id="IPR002850">
    <property type="entry name" value="PIN_toxin-like"/>
</dbReference>
<dbReference type="InterPro" id="IPR029060">
    <property type="entry name" value="PIN-like_dom_sf"/>
</dbReference>
<dbReference type="PANTHER" id="PTHR34610">
    <property type="entry name" value="SSL7007 PROTEIN"/>
    <property type="match status" value="1"/>
</dbReference>
<dbReference type="PANTHER" id="PTHR34610:SF3">
    <property type="entry name" value="SSL7007 PROTEIN"/>
    <property type="match status" value="1"/>
</dbReference>
<evidence type="ECO:0000313" key="3">
    <source>
        <dbReference type="Proteomes" id="UP000177905"/>
    </source>
</evidence>
<dbReference type="SMART" id="SM00670">
    <property type="entry name" value="PINc"/>
    <property type="match status" value="1"/>
</dbReference>
<gene>
    <name evidence="2" type="ORF">A2290_04615</name>
</gene>
<dbReference type="NCBIfam" id="TIGR00305">
    <property type="entry name" value="putative toxin-antitoxin system toxin component, PIN family"/>
    <property type="match status" value="1"/>
</dbReference>
<accession>A0A1F4S7G4</accession>
<protein>
    <submittedName>
        <fullName evidence="2">Putative toxin-antitoxin system toxin component, PIN family</fullName>
    </submittedName>
</protein>
<dbReference type="Proteomes" id="UP000177905">
    <property type="component" value="Unassembled WGS sequence"/>
</dbReference>
<name>A0A1F4S7G4_UNCSA</name>
<dbReference type="EMBL" id="MEUA01000010">
    <property type="protein sequence ID" value="OGC16359.1"/>
    <property type="molecule type" value="Genomic_DNA"/>
</dbReference>
<comment type="caution">
    <text evidence="2">The sequence shown here is derived from an EMBL/GenBank/DDBJ whole genome shotgun (WGS) entry which is preliminary data.</text>
</comment>
<organism evidence="2 3">
    <name type="scientific">candidate division WOR-1 bacterium RIFOXYB2_FULL_36_35</name>
    <dbReference type="NCBI Taxonomy" id="1802578"/>
    <lineage>
        <taxon>Bacteria</taxon>
        <taxon>Bacillati</taxon>
        <taxon>Saganbacteria</taxon>
    </lineage>
</organism>